<evidence type="ECO:0000256" key="9">
    <source>
        <dbReference type="ARBA" id="ARBA00023146"/>
    </source>
</evidence>
<dbReference type="SMART" id="SM01016">
    <property type="entry name" value="Arg_tRNA_synt_N"/>
    <property type="match status" value="1"/>
</dbReference>
<dbReference type="InterPro" id="IPR001278">
    <property type="entry name" value="Arg-tRNA-ligase"/>
</dbReference>
<dbReference type="PANTHER" id="PTHR11956">
    <property type="entry name" value="ARGINYL-TRNA SYNTHETASE"/>
    <property type="match status" value="1"/>
</dbReference>
<evidence type="ECO:0000256" key="6">
    <source>
        <dbReference type="ARBA" id="ARBA00022741"/>
    </source>
</evidence>
<comment type="caution">
    <text evidence="11">Lacks conserved residue(s) required for the propagation of feature annotation.</text>
</comment>
<evidence type="ECO:0000256" key="5">
    <source>
        <dbReference type="ARBA" id="ARBA00022598"/>
    </source>
</evidence>
<keyword evidence="8 11" id="KW-0648">Protein biosynthesis</keyword>
<feature type="domain" description="DALR anticodon binding" evidence="13">
    <location>
        <begin position="466"/>
        <end position="583"/>
    </location>
</feature>
<dbReference type="FunFam" id="3.40.50.620:FF:000116">
    <property type="entry name" value="Arginine--tRNA ligase"/>
    <property type="match status" value="1"/>
</dbReference>
<evidence type="ECO:0000313" key="16">
    <source>
        <dbReference type="Proteomes" id="UP000177480"/>
    </source>
</evidence>
<comment type="catalytic activity">
    <reaction evidence="10 11">
        <text>tRNA(Arg) + L-arginine + ATP = L-arginyl-tRNA(Arg) + AMP + diphosphate</text>
        <dbReference type="Rhea" id="RHEA:20301"/>
        <dbReference type="Rhea" id="RHEA-COMP:9658"/>
        <dbReference type="Rhea" id="RHEA-COMP:9673"/>
        <dbReference type="ChEBI" id="CHEBI:30616"/>
        <dbReference type="ChEBI" id="CHEBI:32682"/>
        <dbReference type="ChEBI" id="CHEBI:33019"/>
        <dbReference type="ChEBI" id="CHEBI:78442"/>
        <dbReference type="ChEBI" id="CHEBI:78513"/>
        <dbReference type="ChEBI" id="CHEBI:456215"/>
        <dbReference type="EC" id="6.1.1.19"/>
    </reaction>
</comment>
<dbReference type="Gene3D" id="3.30.1360.70">
    <property type="entry name" value="Arginyl tRNA synthetase N-terminal domain"/>
    <property type="match status" value="1"/>
</dbReference>
<evidence type="ECO:0000256" key="4">
    <source>
        <dbReference type="ARBA" id="ARBA00022490"/>
    </source>
</evidence>
<keyword evidence="7 11" id="KW-0067">ATP-binding</keyword>
<dbReference type="GO" id="GO:0005524">
    <property type="term" value="F:ATP binding"/>
    <property type="evidence" value="ECO:0007669"/>
    <property type="project" value="UniProtKB-UniRule"/>
</dbReference>
<keyword evidence="9 11" id="KW-0030">Aminoacyl-tRNA synthetase</keyword>
<dbReference type="GO" id="GO:0005737">
    <property type="term" value="C:cytoplasm"/>
    <property type="evidence" value="ECO:0007669"/>
    <property type="project" value="UniProtKB-SubCell"/>
</dbReference>
<comment type="subunit">
    <text evidence="3 11">Monomer.</text>
</comment>
<evidence type="ECO:0000259" key="13">
    <source>
        <dbReference type="SMART" id="SM00836"/>
    </source>
</evidence>
<keyword evidence="6 11" id="KW-0547">Nucleotide-binding</keyword>
<dbReference type="SUPFAM" id="SSF55190">
    <property type="entry name" value="Arginyl-tRNA synthetase (ArgRS), N-terminal 'additional' domain"/>
    <property type="match status" value="1"/>
</dbReference>
<dbReference type="InterPro" id="IPR008909">
    <property type="entry name" value="DALR_anticod-bd"/>
</dbReference>
<dbReference type="SUPFAM" id="SSF52374">
    <property type="entry name" value="Nucleotidylyl transferase"/>
    <property type="match status" value="1"/>
</dbReference>
<dbReference type="Pfam" id="PF05746">
    <property type="entry name" value="DALR_1"/>
    <property type="match status" value="1"/>
</dbReference>
<comment type="subcellular location">
    <subcellularLocation>
        <location evidence="1 11">Cytoplasm</location>
    </subcellularLocation>
</comment>
<evidence type="ECO:0000259" key="14">
    <source>
        <dbReference type="SMART" id="SM01016"/>
    </source>
</evidence>
<dbReference type="FunFam" id="1.10.730.10:FF:000006">
    <property type="entry name" value="Arginyl-tRNA synthetase 2, mitochondrial"/>
    <property type="match status" value="1"/>
</dbReference>
<dbReference type="EMBL" id="MHNK01000015">
    <property type="protein sequence ID" value="OGZ43435.1"/>
    <property type="molecule type" value="Genomic_DNA"/>
</dbReference>
<gene>
    <name evidence="11" type="primary">argS</name>
    <name evidence="15" type="ORF">A2719_05540</name>
</gene>
<dbReference type="InterPro" id="IPR014729">
    <property type="entry name" value="Rossmann-like_a/b/a_fold"/>
</dbReference>
<dbReference type="Gene3D" id="3.40.50.620">
    <property type="entry name" value="HUPs"/>
    <property type="match status" value="1"/>
</dbReference>
<evidence type="ECO:0000256" key="3">
    <source>
        <dbReference type="ARBA" id="ARBA00011245"/>
    </source>
</evidence>
<dbReference type="Proteomes" id="UP000177480">
    <property type="component" value="Unassembled WGS sequence"/>
</dbReference>
<evidence type="ECO:0000256" key="12">
    <source>
        <dbReference type="RuleBase" id="RU363038"/>
    </source>
</evidence>
<dbReference type="HAMAP" id="MF_00123">
    <property type="entry name" value="Arg_tRNA_synth"/>
    <property type="match status" value="1"/>
</dbReference>
<dbReference type="GO" id="GO:0006420">
    <property type="term" value="P:arginyl-tRNA aminoacylation"/>
    <property type="evidence" value="ECO:0007669"/>
    <property type="project" value="UniProtKB-UniRule"/>
</dbReference>
<dbReference type="PANTHER" id="PTHR11956:SF5">
    <property type="entry name" value="ARGININE--TRNA LIGASE, CYTOPLASMIC"/>
    <property type="match status" value="1"/>
</dbReference>
<dbReference type="Gene3D" id="1.10.730.10">
    <property type="entry name" value="Isoleucyl-tRNA Synthetase, Domain 1"/>
    <property type="match status" value="1"/>
</dbReference>
<dbReference type="InterPro" id="IPR005148">
    <property type="entry name" value="Arg-tRNA-synth_N"/>
</dbReference>
<dbReference type="PRINTS" id="PR01038">
    <property type="entry name" value="TRNASYNTHARG"/>
</dbReference>
<comment type="caution">
    <text evidence="15">The sequence shown here is derived from an EMBL/GenBank/DDBJ whole genome shotgun (WGS) entry which is preliminary data.</text>
</comment>
<keyword evidence="5 11" id="KW-0436">Ligase</keyword>
<sequence>MKSMTLRDILRENISQVIEGLAGSLGVPNFSLEVPEVAEHGDYATNAPLMLAKSLERKPMDIAEELAKPLADERWGVSVAAPGFLNFTFTDDVLVAALKEVLEAGDGWGTSTVGKGKTVMVEYFQLNIAKRPHIGHLRSAVIGDALKRIFLSQGYHAVSDTHVGDWGTQFGILLLGYKAAEQEQVKKEIEIDPFAFLEDIYARENKKIEMDPERRTLAKEEFAKLERGDTENRKIWEWMVDVSMKKLEESAERLGLLPFDEHKGESSYEKEMPPIVEEALQKNVATHKEDSAIVIDLTSEKLDEAVLIKSDGASTYLLRDLATIKYRQEKWKFWKNIYVVDVRQSHHFRQLFRVAELLGYEGVGASEPAYRTGRHIEFGFMKLPEGAISTRKGTAIALDALLDEAEKHALAVIREKNPELPHADIVARQVGMGAVKYFDLSHNRKSDITFEWEKALSFEGNTGPYLQYTYARLKSILRKGGDSLDDIKEIKNVSLADVEHRLISLVLRYSLIIEHALQGCAPHILAAYLYELASVANEFYHALPVLQESDEQKRMLRIMIITATALTLKNGLYVLGIEAPEEM</sequence>
<dbReference type="NCBIfam" id="TIGR00456">
    <property type="entry name" value="argS"/>
    <property type="match status" value="1"/>
</dbReference>
<dbReference type="Pfam" id="PF00750">
    <property type="entry name" value="tRNA-synt_1d"/>
    <property type="match status" value="1"/>
</dbReference>
<comment type="similarity">
    <text evidence="2 11 12">Belongs to the class-I aminoacyl-tRNA synthetase family.</text>
</comment>
<dbReference type="STRING" id="1802114.A2719_05540"/>
<protein>
    <recommendedName>
        <fullName evidence="11">Arginine--tRNA ligase</fullName>
        <ecNumber evidence="11">6.1.1.19</ecNumber>
    </recommendedName>
    <alternativeName>
        <fullName evidence="11">Arginyl-tRNA synthetase</fullName>
        <shortName evidence="11">ArgRS</shortName>
    </alternativeName>
</protein>
<evidence type="ECO:0000256" key="2">
    <source>
        <dbReference type="ARBA" id="ARBA00005594"/>
    </source>
</evidence>
<proteinExistence type="inferred from homology"/>
<dbReference type="InterPro" id="IPR036695">
    <property type="entry name" value="Arg-tRNA-synth_N_sf"/>
</dbReference>
<dbReference type="InterPro" id="IPR035684">
    <property type="entry name" value="ArgRS_core"/>
</dbReference>
<evidence type="ECO:0000313" key="15">
    <source>
        <dbReference type="EMBL" id="OGZ43435.1"/>
    </source>
</evidence>
<keyword evidence="4 11" id="KW-0963">Cytoplasm</keyword>
<dbReference type="Pfam" id="PF03485">
    <property type="entry name" value="Arg_tRNA_synt_N"/>
    <property type="match status" value="1"/>
</dbReference>
<feature type="domain" description="Arginyl tRNA synthetase N-terminal" evidence="14">
    <location>
        <begin position="8"/>
        <end position="89"/>
    </location>
</feature>
<dbReference type="CDD" id="cd07956">
    <property type="entry name" value="Anticodon_Ia_Arg"/>
    <property type="match status" value="1"/>
</dbReference>
<evidence type="ECO:0000256" key="7">
    <source>
        <dbReference type="ARBA" id="ARBA00022840"/>
    </source>
</evidence>
<organism evidence="15 16">
    <name type="scientific">Candidatus Ryanbacteria bacterium RIFCSPHIGHO2_01_FULL_45_22</name>
    <dbReference type="NCBI Taxonomy" id="1802114"/>
    <lineage>
        <taxon>Bacteria</taxon>
        <taxon>Candidatus Ryaniibacteriota</taxon>
    </lineage>
</organism>
<dbReference type="AlphaFoldDB" id="A0A1G2FZC2"/>
<dbReference type="GO" id="GO:0004814">
    <property type="term" value="F:arginine-tRNA ligase activity"/>
    <property type="evidence" value="ECO:0007669"/>
    <property type="project" value="UniProtKB-UniRule"/>
</dbReference>
<dbReference type="SUPFAM" id="SSF47323">
    <property type="entry name" value="Anticodon-binding domain of a subclass of class I aminoacyl-tRNA synthetases"/>
    <property type="match status" value="1"/>
</dbReference>
<evidence type="ECO:0000256" key="1">
    <source>
        <dbReference type="ARBA" id="ARBA00004496"/>
    </source>
</evidence>
<accession>A0A1G2FZC2</accession>
<evidence type="ECO:0000256" key="11">
    <source>
        <dbReference type="HAMAP-Rule" id="MF_00123"/>
    </source>
</evidence>
<reference evidence="15 16" key="1">
    <citation type="journal article" date="2016" name="Nat. Commun.">
        <title>Thousands of microbial genomes shed light on interconnected biogeochemical processes in an aquifer system.</title>
        <authorList>
            <person name="Anantharaman K."/>
            <person name="Brown C.T."/>
            <person name="Hug L.A."/>
            <person name="Sharon I."/>
            <person name="Castelle C.J."/>
            <person name="Probst A.J."/>
            <person name="Thomas B.C."/>
            <person name="Singh A."/>
            <person name="Wilkins M.J."/>
            <person name="Karaoz U."/>
            <person name="Brodie E.L."/>
            <person name="Williams K.H."/>
            <person name="Hubbard S.S."/>
            <person name="Banfield J.F."/>
        </authorList>
    </citation>
    <scope>NUCLEOTIDE SEQUENCE [LARGE SCALE GENOMIC DNA]</scope>
</reference>
<dbReference type="InterPro" id="IPR009080">
    <property type="entry name" value="tRNAsynth_Ia_anticodon-bd"/>
</dbReference>
<evidence type="ECO:0000256" key="8">
    <source>
        <dbReference type="ARBA" id="ARBA00022917"/>
    </source>
</evidence>
<dbReference type="SMART" id="SM00836">
    <property type="entry name" value="DALR_1"/>
    <property type="match status" value="1"/>
</dbReference>
<name>A0A1G2FZC2_9BACT</name>
<dbReference type="EC" id="6.1.1.19" evidence="11"/>
<evidence type="ECO:0000256" key="10">
    <source>
        <dbReference type="ARBA" id="ARBA00049339"/>
    </source>
</evidence>